<comment type="caution">
    <text evidence="1">The sequence shown here is derived from an EMBL/GenBank/DDBJ whole genome shotgun (WGS) entry which is preliminary data.</text>
</comment>
<evidence type="ECO:0000313" key="2">
    <source>
        <dbReference type="Proteomes" id="UP000188543"/>
    </source>
</evidence>
<dbReference type="Proteomes" id="UP000188543">
    <property type="component" value="Unassembled WGS sequence"/>
</dbReference>
<dbReference type="EMBL" id="MUTJ01000093">
    <property type="protein sequence ID" value="ONU77343.1"/>
    <property type="molecule type" value="Genomic_DNA"/>
</dbReference>
<proteinExistence type="predicted"/>
<sequence length="77" mass="8578">MGHGYPEWEPARIGARVAVKTGSRAASGAFRPMIVRATFLPASGRVRRRARRRPRLPFAGRTRGRIRLSLLLLVSLV</sequence>
<accession>A0A1V2XJ06</accession>
<reference evidence="1 2" key="1">
    <citation type="submission" date="2016-08" db="EMBL/GenBank/DDBJ databases">
        <authorList>
            <person name="Seilhamer J.J."/>
        </authorList>
    </citation>
    <scope>NUCLEOTIDE SEQUENCE [LARGE SCALE GENOMIC DNA]</scope>
    <source>
        <strain evidence="1 2">VC14762</strain>
    </source>
</reference>
<evidence type="ECO:0000313" key="1">
    <source>
        <dbReference type="EMBL" id="ONU77343.1"/>
    </source>
</evidence>
<dbReference type="AlphaFoldDB" id="A0A1V2XJ06"/>
<name>A0A1V2XJ06_9BURK</name>
<organism evidence="1 2">
    <name type="scientific">Burkholderia cenocepacia</name>
    <dbReference type="NCBI Taxonomy" id="95486"/>
    <lineage>
        <taxon>Bacteria</taxon>
        <taxon>Pseudomonadati</taxon>
        <taxon>Pseudomonadota</taxon>
        <taxon>Betaproteobacteria</taxon>
        <taxon>Burkholderiales</taxon>
        <taxon>Burkholderiaceae</taxon>
        <taxon>Burkholderia</taxon>
        <taxon>Burkholderia cepacia complex</taxon>
    </lineage>
</organism>
<gene>
    <name evidence="1" type="ORF">A8E72_31225</name>
</gene>
<protein>
    <submittedName>
        <fullName evidence="1">Uncharacterized protein</fullName>
    </submittedName>
</protein>